<accession>A0A382PKD7</accession>
<dbReference type="SUPFAM" id="SSF103473">
    <property type="entry name" value="MFS general substrate transporter"/>
    <property type="match status" value="1"/>
</dbReference>
<evidence type="ECO:0000256" key="3">
    <source>
        <dbReference type="ARBA" id="ARBA00022475"/>
    </source>
</evidence>
<dbReference type="PROSITE" id="PS50850">
    <property type="entry name" value="MFS"/>
    <property type="match status" value="1"/>
</dbReference>
<evidence type="ECO:0000256" key="7">
    <source>
        <dbReference type="SAM" id="Phobius"/>
    </source>
</evidence>
<name>A0A382PKD7_9ZZZZ</name>
<dbReference type="InterPro" id="IPR036259">
    <property type="entry name" value="MFS_trans_sf"/>
</dbReference>
<feature type="non-terminal residue" evidence="9">
    <location>
        <position position="195"/>
    </location>
</feature>
<evidence type="ECO:0000256" key="2">
    <source>
        <dbReference type="ARBA" id="ARBA00022448"/>
    </source>
</evidence>
<feature type="domain" description="Major facilitator superfamily (MFS) profile" evidence="8">
    <location>
        <begin position="10"/>
        <end position="195"/>
    </location>
</feature>
<dbReference type="GO" id="GO:0005886">
    <property type="term" value="C:plasma membrane"/>
    <property type="evidence" value="ECO:0007669"/>
    <property type="project" value="UniProtKB-SubCell"/>
</dbReference>
<dbReference type="PANTHER" id="PTHR23513">
    <property type="entry name" value="INTEGRAL MEMBRANE EFFLUX PROTEIN-RELATED"/>
    <property type="match status" value="1"/>
</dbReference>
<dbReference type="Pfam" id="PF05977">
    <property type="entry name" value="MFS_3"/>
    <property type="match status" value="1"/>
</dbReference>
<dbReference type="InterPro" id="IPR020846">
    <property type="entry name" value="MFS_dom"/>
</dbReference>
<reference evidence="9" key="1">
    <citation type="submission" date="2018-05" db="EMBL/GenBank/DDBJ databases">
        <authorList>
            <person name="Lanie J.A."/>
            <person name="Ng W.-L."/>
            <person name="Kazmierczak K.M."/>
            <person name="Andrzejewski T.M."/>
            <person name="Davidsen T.M."/>
            <person name="Wayne K.J."/>
            <person name="Tettelin H."/>
            <person name="Glass J.I."/>
            <person name="Rusch D."/>
            <person name="Podicherti R."/>
            <person name="Tsui H.-C.T."/>
            <person name="Winkler M.E."/>
        </authorList>
    </citation>
    <scope>NUCLEOTIDE SEQUENCE</scope>
</reference>
<proteinExistence type="predicted"/>
<evidence type="ECO:0000256" key="4">
    <source>
        <dbReference type="ARBA" id="ARBA00022692"/>
    </source>
</evidence>
<dbReference type="CDD" id="cd06173">
    <property type="entry name" value="MFS_MefA_like"/>
    <property type="match status" value="1"/>
</dbReference>
<keyword evidence="5 7" id="KW-1133">Transmembrane helix</keyword>
<evidence type="ECO:0000256" key="5">
    <source>
        <dbReference type="ARBA" id="ARBA00022989"/>
    </source>
</evidence>
<feature type="transmembrane region" description="Helical" evidence="7">
    <location>
        <begin position="12"/>
        <end position="36"/>
    </location>
</feature>
<dbReference type="Gene3D" id="1.20.1250.20">
    <property type="entry name" value="MFS general substrate transporter like domains"/>
    <property type="match status" value="1"/>
</dbReference>
<sequence length="195" mass="21340">MIPPIVKNRNFIFLWWGHLISHAGDAVYMIALPWLMLELTGSNSLTSLVTASAYLPSVLFGLIAGVIIDKYDRKRIMIISDIARALLVTVIPIAIIFNFITPLLIGCVTFLLSSFATFFYPARDSLIPHITNPEELPSANSAITISGQMAHLFGPLFAGIGISIFGLTHLFTADAVSFLFSILFIGLITKSIDQI</sequence>
<dbReference type="AlphaFoldDB" id="A0A382PKD7"/>
<dbReference type="PANTHER" id="PTHR23513:SF6">
    <property type="entry name" value="MAJOR FACILITATOR SUPERFAMILY ASSOCIATED DOMAIN-CONTAINING PROTEIN"/>
    <property type="match status" value="1"/>
</dbReference>
<gene>
    <name evidence="9" type="ORF">METZ01_LOCUS325286</name>
</gene>
<keyword evidence="6 7" id="KW-0472">Membrane</keyword>
<keyword evidence="4 7" id="KW-0812">Transmembrane</keyword>
<evidence type="ECO:0000259" key="8">
    <source>
        <dbReference type="PROSITE" id="PS50850"/>
    </source>
</evidence>
<keyword evidence="3" id="KW-1003">Cell membrane</keyword>
<organism evidence="9">
    <name type="scientific">marine metagenome</name>
    <dbReference type="NCBI Taxonomy" id="408172"/>
    <lineage>
        <taxon>unclassified sequences</taxon>
        <taxon>metagenomes</taxon>
        <taxon>ecological metagenomes</taxon>
    </lineage>
</organism>
<evidence type="ECO:0000313" key="9">
    <source>
        <dbReference type="EMBL" id="SVC72432.1"/>
    </source>
</evidence>
<protein>
    <recommendedName>
        <fullName evidence="8">Major facilitator superfamily (MFS) profile domain-containing protein</fullName>
    </recommendedName>
</protein>
<keyword evidence="2" id="KW-0813">Transport</keyword>
<comment type="subcellular location">
    <subcellularLocation>
        <location evidence="1">Cell membrane</location>
        <topology evidence="1">Multi-pass membrane protein</topology>
    </subcellularLocation>
</comment>
<evidence type="ECO:0000256" key="6">
    <source>
        <dbReference type="ARBA" id="ARBA00023136"/>
    </source>
</evidence>
<feature type="transmembrane region" description="Helical" evidence="7">
    <location>
        <begin position="48"/>
        <end position="69"/>
    </location>
</feature>
<dbReference type="EMBL" id="UINC01107223">
    <property type="protein sequence ID" value="SVC72432.1"/>
    <property type="molecule type" value="Genomic_DNA"/>
</dbReference>
<dbReference type="InterPro" id="IPR010290">
    <property type="entry name" value="TM_effector"/>
</dbReference>
<dbReference type="GO" id="GO:0022857">
    <property type="term" value="F:transmembrane transporter activity"/>
    <property type="evidence" value="ECO:0007669"/>
    <property type="project" value="InterPro"/>
</dbReference>
<evidence type="ECO:0000256" key="1">
    <source>
        <dbReference type="ARBA" id="ARBA00004651"/>
    </source>
</evidence>
<feature type="transmembrane region" description="Helical" evidence="7">
    <location>
        <begin position="171"/>
        <end position="189"/>
    </location>
</feature>